<dbReference type="Proteomes" id="UP001295684">
    <property type="component" value="Unassembled WGS sequence"/>
</dbReference>
<gene>
    <name evidence="1" type="ORF">ECRASSUSDP1_LOCUS4157</name>
</gene>
<organism evidence="1 2">
    <name type="scientific">Euplotes crassus</name>
    <dbReference type="NCBI Taxonomy" id="5936"/>
    <lineage>
        <taxon>Eukaryota</taxon>
        <taxon>Sar</taxon>
        <taxon>Alveolata</taxon>
        <taxon>Ciliophora</taxon>
        <taxon>Intramacronucleata</taxon>
        <taxon>Spirotrichea</taxon>
        <taxon>Hypotrichia</taxon>
        <taxon>Euplotida</taxon>
        <taxon>Euplotidae</taxon>
        <taxon>Moneuplotes</taxon>
    </lineage>
</organism>
<keyword evidence="2" id="KW-1185">Reference proteome</keyword>
<protein>
    <submittedName>
        <fullName evidence="1">Uncharacterized protein</fullName>
    </submittedName>
</protein>
<evidence type="ECO:0000313" key="2">
    <source>
        <dbReference type="Proteomes" id="UP001295684"/>
    </source>
</evidence>
<evidence type="ECO:0000313" key="1">
    <source>
        <dbReference type="EMBL" id="CAI2362829.1"/>
    </source>
</evidence>
<accession>A0AAD1U9N4</accession>
<dbReference type="EMBL" id="CAMPGE010003986">
    <property type="protein sequence ID" value="CAI2362829.1"/>
    <property type="molecule type" value="Genomic_DNA"/>
</dbReference>
<reference evidence="1" key="1">
    <citation type="submission" date="2023-07" db="EMBL/GenBank/DDBJ databases">
        <authorList>
            <consortium name="AG Swart"/>
            <person name="Singh M."/>
            <person name="Singh A."/>
            <person name="Seah K."/>
            <person name="Emmerich C."/>
        </authorList>
    </citation>
    <scope>NUCLEOTIDE SEQUENCE</scope>
    <source>
        <strain evidence="1">DP1</strain>
    </source>
</reference>
<proteinExistence type="predicted"/>
<comment type="caution">
    <text evidence="1">The sequence shown here is derived from an EMBL/GenBank/DDBJ whole genome shotgun (WGS) entry which is preliminary data.</text>
</comment>
<dbReference type="AlphaFoldDB" id="A0AAD1U9N4"/>
<name>A0AAD1U9N4_EUPCR</name>
<sequence>MPLNERDISRIRLCSHICPASWLSFKTRRFWSLFKCSLFHMNFQKISSIKKMIKFSVIITKDSFTRLLTIFSQNNHDFKIRTGRSVMFVTFPHLVPNDKGCSKSWLDVP</sequence>